<evidence type="ECO:0000259" key="6">
    <source>
        <dbReference type="Pfam" id="PF00294"/>
    </source>
</evidence>
<keyword evidence="5" id="KW-0067">ATP-binding</keyword>
<dbReference type="InterPro" id="IPR002173">
    <property type="entry name" value="Carboh/pur_kinase_PfkB_CS"/>
</dbReference>
<comment type="caution">
    <text evidence="7">The sequence shown here is derived from an EMBL/GenBank/DDBJ whole genome shotgun (WGS) entry which is preliminary data.</text>
</comment>
<dbReference type="Gene3D" id="3.40.1190.20">
    <property type="match status" value="1"/>
</dbReference>
<dbReference type="EC" id="2.7.1.4" evidence="7"/>
<evidence type="ECO:0000256" key="5">
    <source>
        <dbReference type="ARBA" id="ARBA00022840"/>
    </source>
</evidence>
<dbReference type="SUPFAM" id="SSF53613">
    <property type="entry name" value="Ribokinase-like"/>
    <property type="match status" value="1"/>
</dbReference>
<reference evidence="7 8" key="1">
    <citation type="submission" date="2021-03" db="EMBL/GenBank/DDBJ databases">
        <title>Sequencing the genomes of 1000 actinobacteria strains.</title>
        <authorList>
            <person name="Klenk H.-P."/>
        </authorList>
    </citation>
    <scope>NUCLEOTIDE SEQUENCE [LARGE SCALE GENOMIC DNA]</scope>
    <source>
        <strain evidence="7 8">DSM 45510</strain>
    </source>
</reference>
<dbReference type="GO" id="GO:0008865">
    <property type="term" value="F:fructokinase activity"/>
    <property type="evidence" value="ECO:0007669"/>
    <property type="project" value="UniProtKB-EC"/>
</dbReference>
<gene>
    <name evidence="7" type="ORF">JOM49_000509</name>
</gene>
<keyword evidence="8" id="KW-1185">Reference proteome</keyword>
<accession>A0ABS4PHU0</accession>
<feature type="domain" description="Carbohydrate kinase PfkB" evidence="6">
    <location>
        <begin position="29"/>
        <end position="303"/>
    </location>
</feature>
<dbReference type="InterPro" id="IPR050306">
    <property type="entry name" value="PfkB_Carbo_kinase"/>
</dbReference>
<dbReference type="Pfam" id="PF00294">
    <property type="entry name" value="PfkB"/>
    <property type="match status" value="1"/>
</dbReference>
<dbReference type="InterPro" id="IPR029056">
    <property type="entry name" value="Ribokinase-like"/>
</dbReference>
<keyword evidence="3" id="KW-0547">Nucleotide-binding</keyword>
<keyword evidence="4" id="KW-0418">Kinase</keyword>
<dbReference type="PANTHER" id="PTHR43085">
    <property type="entry name" value="HEXOKINASE FAMILY MEMBER"/>
    <property type="match status" value="1"/>
</dbReference>
<name>A0ABS4PHU0_9PSEU</name>
<evidence type="ECO:0000313" key="7">
    <source>
        <dbReference type="EMBL" id="MBP2178983.1"/>
    </source>
</evidence>
<dbReference type="Proteomes" id="UP000741013">
    <property type="component" value="Unassembled WGS sequence"/>
</dbReference>
<dbReference type="PANTHER" id="PTHR43085:SF1">
    <property type="entry name" value="PSEUDOURIDINE KINASE-RELATED"/>
    <property type="match status" value="1"/>
</dbReference>
<evidence type="ECO:0000256" key="4">
    <source>
        <dbReference type="ARBA" id="ARBA00022777"/>
    </source>
</evidence>
<evidence type="ECO:0000256" key="1">
    <source>
        <dbReference type="ARBA" id="ARBA00010688"/>
    </source>
</evidence>
<dbReference type="CDD" id="cd01167">
    <property type="entry name" value="bac_FRK"/>
    <property type="match status" value="1"/>
</dbReference>
<dbReference type="RefSeq" id="WP_209662710.1">
    <property type="nucleotide sequence ID" value="NZ_JAGGMS010000001.1"/>
</dbReference>
<comment type="similarity">
    <text evidence="1">Belongs to the carbohydrate kinase PfkB family.</text>
</comment>
<sequence length="310" mass="32147">MIVVGGEALVDLVPGESNLDGGLRPLLPRLGGGPYNVALAAGRLGVPAAFLSRVSTDRFGEALIARLRASQVDTTLVQRGDEPTTLAVVALDETGSAHYTFYTEGTADRLFTDPGPLPESARVLSLGTLGMVLEPGASAYESLLRRESERGLLTALDPNIRSALIADPAAYRARFASWLPHVRLLKLSVEDAEWLADGADAVTAARSWLDAGAGAVVLTHGADGLSAHTREGEPARVPSAPARLVDTIGAGDTVQGALLAWFAKRDVLDPAALDAAGWTEALTYAARAAAVTVSRSGAEPPTEADLDAPG</sequence>
<dbReference type="InterPro" id="IPR011611">
    <property type="entry name" value="PfkB_dom"/>
</dbReference>
<evidence type="ECO:0000313" key="8">
    <source>
        <dbReference type="Proteomes" id="UP000741013"/>
    </source>
</evidence>
<proteinExistence type="inferred from homology"/>
<evidence type="ECO:0000256" key="3">
    <source>
        <dbReference type="ARBA" id="ARBA00022741"/>
    </source>
</evidence>
<organism evidence="7 8">
    <name type="scientific">Amycolatopsis magusensis</name>
    <dbReference type="NCBI Taxonomy" id="882444"/>
    <lineage>
        <taxon>Bacteria</taxon>
        <taxon>Bacillati</taxon>
        <taxon>Actinomycetota</taxon>
        <taxon>Actinomycetes</taxon>
        <taxon>Pseudonocardiales</taxon>
        <taxon>Pseudonocardiaceae</taxon>
        <taxon>Amycolatopsis</taxon>
    </lineage>
</organism>
<dbReference type="EMBL" id="JAGGMS010000001">
    <property type="protein sequence ID" value="MBP2178983.1"/>
    <property type="molecule type" value="Genomic_DNA"/>
</dbReference>
<dbReference type="PROSITE" id="PS00584">
    <property type="entry name" value="PFKB_KINASES_2"/>
    <property type="match status" value="1"/>
</dbReference>
<keyword evidence="2 7" id="KW-0808">Transferase</keyword>
<evidence type="ECO:0000256" key="2">
    <source>
        <dbReference type="ARBA" id="ARBA00022679"/>
    </source>
</evidence>
<protein>
    <submittedName>
        <fullName evidence="7">Fructokinase</fullName>
        <ecNumber evidence="7">2.7.1.4</ecNumber>
    </submittedName>
</protein>